<sequence>MKEAVIILLSAKALLALLAAGTSMRVYFPTDDIAVACGSSGNYSSLLGDSRNWVGDVGHPKYAPKSADGEDSKIFSAASVQGSREVPNAVPYNYARLSTSPFTHTFVLEPGPKFIRLHFSVADYNSENFTKSNAVFTVKAGEYTLLKDFRPSLAADYLKSTNFYKEFVICVGKNQPLILRFSPSVAEPDSYAFVNGIDIISMPDELYYMKRVSSDGIVLIGQSTNYVIDNYDVLETVKRVNVGGAEICPGEDTGMFRSWEPDERYLVLRNTTPEYNYGVLPVNSTILLTYSSQAPNYTAPDYVYKTARSMGNNAVANLRDNLTWSFMVDSNFYYLVRLHFCEFQSEITRPTDRVFQIFIDSQTAELRADILEWAGKGIPAYRDYVVAMFDAQSKSMNLRIALHPNGYGYTKYSDAILNGIELFKINDTTGSLAKSNPDSGSLGNIPPIPSTKHLSGSAHHQTIVGVISGGISCFAIISLLCLFVYRRTAGKGPGTRDEATSHQRPVPHDSKMKGIANIRGSFLSKNLCRRFLLAEIKAATNNFDENFVVGVGGFGNVYKGYIDGGSMQVAVKRLNHGSQQGEHEFMTEIEMLSQLRHRHLVSLIGYCNESGEMILVYDYMTQGTLREHLYGANNPPLSWQRRLEICIGAARGLQYLHSGAKQVVIHRDIKTTNILLDEKWGANVSDFGLSKFVPREMSTAQVSTVVKGTIGYLDPEYYRRQQLTEKSDVYSFGVVLLEVLCARPPVDRLAEEKQINLAQWAHVCYKSGTIQRIVDPKVKDEIVPECLMKFCEIAISCLNDDGVKRPSMNDIVQSLAFTLKLQESLERERNYHVKPDGSGFDNGEASTHDHRQLYKRSLEMTSSGSAELNSRTKSQDSEIQLHR</sequence>
<proteinExistence type="predicted"/>
<evidence type="ECO:0000313" key="1">
    <source>
        <dbReference type="EMBL" id="KAI4366715.1"/>
    </source>
</evidence>
<name>A0ACB9QJN1_9MYRT</name>
<reference evidence="2" key="1">
    <citation type="journal article" date="2023" name="Front. Plant Sci.">
        <title>Chromosomal-level genome assembly of Melastoma candidum provides insights into trichome evolution.</title>
        <authorList>
            <person name="Zhong Y."/>
            <person name="Wu W."/>
            <person name="Sun C."/>
            <person name="Zou P."/>
            <person name="Liu Y."/>
            <person name="Dai S."/>
            <person name="Zhou R."/>
        </authorList>
    </citation>
    <scope>NUCLEOTIDE SEQUENCE [LARGE SCALE GENOMIC DNA]</scope>
</reference>
<comment type="caution">
    <text evidence="1">The sequence shown here is derived from an EMBL/GenBank/DDBJ whole genome shotgun (WGS) entry which is preliminary data.</text>
</comment>
<keyword evidence="2" id="KW-1185">Reference proteome</keyword>
<dbReference type="Proteomes" id="UP001057402">
    <property type="component" value="Chromosome 6"/>
</dbReference>
<protein>
    <submittedName>
        <fullName evidence="1">Uncharacterized protein</fullName>
    </submittedName>
</protein>
<dbReference type="EMBL" id="CM042885">
    <property type="protein sequence ID" value="KAI4366715.1"/>
    <property type="molecule type" value="Genomic_DNA"/>
</dbReference>
<accession>A0ACB9QJN1</accession>
<evidence type="ECO:0000313" key="2">
    <source>
        <dbReference type="Proteomes" id="UP001057402"/>
    </source>
</evidence>
<gene>
    <name evidence="1" type="ORF">MLD38_022556</name>
</gene>
<organism evidence="1 2">
    <name type="scientific">Melastoma candidum</name>
    <dbReference type="NCBI Taxonomy" id="119954"/>
    <lineage>
        <taxon>Eukaryota</taxon>
        <taxon>Viridiplantae</taxon>
        <taxon>Streptophyta</taxon>
        <taxon>Embryophyta</taxon>
        <taxon>Tracheophyta</taxon>
        <taxon>Spermatophyta</taxon>
        <taxon>Magnoliopsida</taxon>
        <taxon>eudicotyledons</taxon>
        <taxon>Gunneridae</taxon>
        <taxon>Pentapetalae</taxon>
        <taxon>rosids</taxon>
        <taxon>malvids</taxon>
        <taxon>Myrtales</taxon>
        <taxon>Melastomataceae</taxon>
        <taxon>Melastomatoideae</taxon>
        <taxon>Melastomateae</taxon>
        <taxon>Melastoma</taxon>
    </lineage>
</organism>